<dbReference type="CDD" id="cd00156">
    <property type="entry name" value="REC"/>
    <property type="match status" value="1"/>
</dbReference>
<feature type="domain" description="Response regulatory" evidence="3">
    <location>
        <begin position="7"/>
        <end position="124"/>
    </location>
</feature>
<feature type="modified residue" description="4-aspartylphosphate" evidence="2">
    <location>
        <position position="56"/>
    </location>
</feature>
<dbReference type="PANTHER" id="PTHR44591:SF3">
    <property type="entry name" value="RESPONSE REGULATORY DOMAIN-CONTAINING PROTEIN"/>
    <property type="match status" value="1"/>
</dbReference>
<dbReference type="InterPro" id="IPR011006">
    <property type="entry name" value="CheY-like_superfamily"/>
</dbReference>
<dbReference type="AlphaFoldDB" id="A6DHL0"/>
<dbReference type="PANTHER" id="PTHR44591">
    <property type="entry name" value="STRESS RESPONSE REGULATOR PROTEIN 1"/>
    <property type="match status" value="1"/>
</dbReference>
<organism evidence="4 5">
    <name type="scientific">Lentisphaera araneosa HTCC2155</name>
    <dbReference type="NCBI Taxonomy" id="313628"/>
    <lineage>
        <taxon>Bacteria</taxon>
        <taxon>Pseudomonadati</taxon>
        <taxon>Lentisphaerota</taxon>
        <taxon>Lentisphaeria</taxon>
        <taxon>Lentisphaerales</taxon>
        <taxon>Lentisphaeraceae</taxon>
        <taxon>Lentisphaera</taxon>
    </lineage>
</organism>
<proteinExistence type="predicted"/>
<dbReference type="eggNOG" id="COG0784">
    <property type="taxonomic scope" value="Bacteria"/>
</dbReference>
<dbReference type="InterPro" id="IPR001789">
    <property type="entry name" value="Sig_transdc_resp-reg_receiver"/>
</dbReference>
<dbReference type="EMBL" id="ABCK01000003">
    <property type="protein sequence ID" value="EDM29093.1"/>
    <property type="molecule type" value="Genomic_DNA"/>
</dbReference>
<dbReference type="Proteomes" id="UP000004947">
    <property type="component" value="Unassembled WGS sequence"/>
</dbReference>
<evidence type="ECO:0000256" key="1">
    <source>
        <dbReference type="ARBA" id="ARBA00022553"/>
    </source>
</evidence>
<sequence length="125" mass="13790">MEVSNKNILVIDDNPVVLEILKDCLNKEGYTVKTADDGLEAVNLVEDFVPAGIITDIVMPNMEGLETITKMRQLFPEVKIIAITGKIYSSGFDNLETAKVFGADATVRKPFSCKDVIDELDKLLI</sequence>
<dbReference type="SMART" id="SM00448">
    <property type="entry name" value="REC"/>
    <property type="match status" value="1"/>
</dbReference>
<evidence type="ECO:0000259" key="3">
    <source>
        <dbReference type="PROSITE" id="PS50110"/>
    </source>
</evidence>
<dbReference type="RefSeq" id="WP_007277395.1">
    <property type="nucleotide sequence ID" value="NZ_ABCK01000003.1"/>
</dbReference>
<dbReference type="PROSITE" id="PS50110">
    <property type="entry name" value="RESPONSE_REGULATORY"/>
    <property type="match status" value="1"/>
</dbReference>
<dbReference type="OrthoDB" id="9790669at2"/>
<name>A6DHL0_9BACT</name>
<protein>
    <submittedName>
        <fullName evidence="4">Response regulator receiver domain</fullName>
    </submittedName>
</protein>
<dbReference type="Gene3D" id="3.40.50.2300">
    <property type="match status" value="1"/>
</dbReference>
<gene>
    <name evidence="4" type="ORF">LNTAR_14792</name>
</gene>
<reference evidence="4 5" key="1">
    <citation type="journal article" date="2010" name="J. Bacteriol.">
        <title>Genome sequence of Lentisphaera araneosa HTCC2155T, the type species of the order Lentisphaerales in the phylum Lentisphaerae.</title>
        <authorList>
            <person name="Thrash J.C."/>
            <person name="Cho J.C."/>
            <person name="Vergin K.L."/>
            <person name="Morris R.M."/>
            <person name="Giovannoni S.J."/>
        </authorList>
    </citation>
    <scope>NUCLEOTIDE SEQUENCE [LARGE SCALE GENOMIC DNA]</scope>
    <source>
        <strain evidence="4 5">HTCC2155</strain>
    </source>
</reference>
<dbReference type="SUPFAM" id="SSF52172">
    <property type="entry name" value="CheY-like"/>
    <property type="match status" value="1"/>
</dbReference>
<accession>A6DHL0</accession>
<keyword evidence="5" id="KW-1185">Reference proteome</keyword>
<evidence type="ECO:0000313" key="4">
    <source>
        <dbReference type="EMBL" id="EDM29093.1"/>
    </source>
</evidence>
<keyword evidence="1 2" id="KW-0597">Phosphoprotein</keyword>
<dbReference type="STRING" id="313628.LNTAR_14792"/>
<dbReference type="Pfam" id="PF00072">
    <property type="entry name" value="Response_reg"/>
    <property type="match status" value="1"/>
</dbReference>
<dbReference type="GO" id="GO:0000160">
    <property type="term" value="P:phosphorelay signal transduction system"/>
    <property type="evidence" value="ECO:0007669"/>
    <property type="project" value="InterPro"/>
</dbReference>
<comment type="caution">
    <text evidence="4">The sequence shown here is derived from an EMBL/GenBank/DDBJ whole genome shotgun (WGS) entry which is preliminary data.</text>
</comment>
<evidence type="ECO:0000313" key="5">
    <source>
        <dbReference type="Proteomes" id="UP000004947"/>
    </source>
</evidence>
<dbReference type="InterPro" id="IPR050595">
    <property type="entry name" value="Bact_response_regulator"/>
</dbReference>
<evidence type="ECO:0000256" key="2">
    <source>
        <dbReference type="PROSITE-ProRule" id="PRU00169"/>
    </source>
</evidence>